<dbReference type="EMBL" id="REGN01000714">
    <property type="protein sequence ID" value="RNA39710.1"/>
    <property type="molecule type" value="Genomic_DNA"/>
</dbReference>
<evidence type="ECO:0000313" key="1">
    <source>
        <dbReference type="EMBL" id="RNA39710.1"/>
    </source>
</evidence>
<dbReference type="Proteomes" id="UP000276133">
    <property type="component" value="Unassembled WGS sequence"/>
</dbReference>
<organism evidence="1 2">
    <name type="scientific">Brachionus plicatilis</name>
    <name type="common">Marine rotifer</name>
    <name type="synonym">Brachionus muelleri</name>
    <dbReference type="NCBI Taxonomy" id="10195"/>
    <lineage>
        <taxon>Eukaryota</taxon>
        <taxon>Metazoa</taxon>
        <taxon>Spiralia</taxon>
        <taxon>Gnathifera</taxon>
        <taxon>Rotifera</taxon>
        <taxon>Eurotatoria</taxon>
        <taxon>Monogononta</taxon>
        <taxon>Pseudotrocha</taxon>
        <taxon>Ploima</taxon>
        <taxon>Brachionidae</taxon>
        <taxon>Brachionus</taxon>
    </lineage>
</organism>
<sequence length="101" mass="12012">MQADNFSSLIERRLSGIECVLLIYKRFFKYQVLNDLILSFNSFRENFNETKNVTKIGFSASLSIFFRNKKRQIKKYCSDKIILHTAILKFFTLMSSRLLRN</sequence>
<protein>
    <submittedName>
        <fullName evidence="1">Uncharacterized protein</fullName>
    </submittedName>
</protein>
<proteinExistence type="predicted"/>
<gene>
    <name evidence="1" type="ORF">BpHYR1_010692</name>
</gene>
<name>A0A3M7SVU9_BRAPC</name>
<accession>A0A3M7SVU9</accession>
<reference evidence="1 2" key="1">
    <citation type="journal article" date="2018" name="Sci. Rep.">
        <title>Genomic signatures of local adaptation to the degree of environmental predictability in rotifers.</title>
        <authorList>
            <person name="Franch-Gras L."/>
            <person name="Hahn C."/>
            <person name="Garcia-Roger E.M."/>
            <person name="Carmona M.J."/>
            <person name="Serra M."/>
            <person name="Gomez A."/>
        </authorList>
    </citation>
    <scope>NUCLEOTIDE SEQUENCE [LARGE SCALE GENOMIC DNA]</scope>
    <source>
        <strain evidence="1">HYR1</strain>
    </source>
</reference>
<evidence type="ECO:0000313" key="2">
    <source>
        <dbReference type="Proteomes" id="UP000276133"/>
    </source>
</evidence>
<dbReference type="AlphaFoldDB" id="A0A3M7SVU9"/>
<keyword evidence="2" id="KW-1185">Reference proteome</keyword>
<comment type="caution">
    <text evidence="1">The sequence shown here is derived from an EMBL/GenBank/DDBJ whole genome shotgun (WGS) entry which is preliminary data.</text>
</comment>